<evidence type="ECO:0000313" key="2">
    <source>
        <dbReference type="Proteomes" id="UP000633219"/>
    </source>
</evidence>
<protein>
    <submittedName>
        <fullName evidence="1">Transcriptional regulator</fullName>
    </submittedName>
</protein>
<name>A0A936YQ55_9HYPH</name>
<sequence>MTLTKEIKKTIRARIQSDEAFRLALLSKAVEVLLSGDLETAKGVLWDYIEATIGFEDLSLQSGLSERSLKHMFSDAGNPSANHIFKVINILQKSDGIHLAVSAAA</sequence>
<reference evidence="1" key="1">
    <citation type="submission" date="2021-01" db="EMBL/GenBank/DDBJ databases">
        <title>Rhizobium sp. strain KVB221 16S ribosomal RNA gene Genome sequencing and assembly.</title>
        <authorList>
            <person name="Kang M."/>
        </authorList>
    </citation>
    <scope>NUCLEOTIDE SEQUENCE</scope>
    <source>
        <strain evidence="1">KVB221</strain>
    </source>
</reference>
<dbReference type="RefSeq" id="WP_201652186.1">
    <property type="nucleotide sequence ID" value="NZ_JAEQNC010000001.1"/>
</dbReference>
<comment type="caution">
    <text evidence="1">The sequence shown here is derived from an EMBL/GenBank/DDBJ whole genome shotgun (WGS) entry which is preliminary data.</text>
</comment>
<evidence type="ECO:0000313" key="1">
    <source>
        <dbReference type="EMBL" id="MBL0370756.1"/>
    </source>
</evidence>
<dbReference type="AlphaFoldDB" id="A0A936YQ55"/>
<gene>
    <name evidence="1" type="ORF">JJB09_01820</name>
</gene>
<proteinExistence type="predicted"/>
<keyword evidence="2" id="KW-1185">Reference proteome</keyword>
<accession>A0A936YQ55</accession>
<dbReference type="EMBL" id="JAEQNC010000001">
    <property type="protein sequence ID" value="MBL0370756.1"/>
    <property type="molecule type" value="Genomic_DNA"/>
</dbReference>
<dbReference type="Proteomes" id="UP000633219">
    <property type="component" value="Unassembled WGS sequence"/>
</dbReference>
<organism evidence="1 2">
    <name type="scientific">Rhizobium setariae</name>
    <dbReference type="NCBI Taxonomy" id="2801340"/>
    <lineage>
        <taxon>Bacteria</taxon>
        <taxon>Pseudomonadati</taxon>
        <taxon>Pseudomonadota</taxon>
        <taxon>Alphaproteobacteria</taxon>
        <taxon>Hyphomicrobiales</taxon>
        <taxon>Rhizobiaceae</taxon>
        <taxon>Rhizobium/Agrobacterium group</taxon>
        <taxon>Rhizobium</taxon>
    </lineage>
</organism>